<dbReference type="Proteomes" id="UP000430345">
    <property type="component" value="Unassembled WGS sequence"/>
</dbReference>
<dbReference type="OrthoDB" id="9813552at2"/>
<evidence type="ECO:0000313" key="3">
    <source>
        <dbReference type="EMBL" id="MPQ44489.1"/>
    </source>
</evidence>
<evidence type="ECO:0000313" key="4">
    <source>
        <dbReference type="Proteomes" id="UP000430345"/>
    </source>
</evidence>
<dbReference type="PANTHER" id="PTHR30185">
    <property type="entry name" value="CRYPTIC BETA-GLUCOSIDE BGL OPERON ANTITERMINATOR"/>
    <property type="match status" value="1"/>
</dbReference>
<evidence type="ECO:0000256" key="1">
    <source>
        <dbReference type="ARBA" id="ARBA00022737"/>
    </source>
</evidence>
<dbReference type="RefSeq" id="WP_152891007.1">
    <property type="nucleotide sequence ID" value="NZ_WHJC01000229.1"/>
</dbReference>
<dbReference type="GO" id="GO:0003723">
    <property type="term" value="F:RNA binding"/>
    <property type="evidence" value="ECO:0007669"/>
    <property type="project" value="InterPro"/>
</dbReference>
<dbReference type="Pfam" id="PF03123">
    <property type="entry name" value="CAT_RBD"/>
    <property type="match status" value="1"/>
</dbReference>
<feature type="domain" description="PRD" evidence="2">
    <location>
        <begin position="179"/>
        <end position="283"/>
    </location>
</feature>
<dbReference type="GO" id="GO:0006355">
    <property type="term" value="P:regulation of DNA-templated transcription"/>
    <property type="evidence" value="ECO:0007669"/>
    <property type="project" value="InterPro"/>
</dbReference>
<proteinExistence type="predicted"/>
<dbReference type="Gene3D" id="1.10.1790.10">
    <property type="entry name" value="PRD domain"/>
    <property type="match status" value="2"/>
</dbReference>
<dbReference type="InterPro" id="IPR004341">
    <property type="entry name" value="CAT_RNA-bd_dom"/>
</dbReference>
<sequence>MGKELQEDYNVIKSFNNNIVLVENKGKEMILFGKGIGFNKKNGQTITKNTIVDKIFSIQQEENVQNFNKVIEGNDKEFLALCEELICYIAFELKEELNERIHINLIDHLSFTMKRLKNNESIDNPFLFEIESLYPKEFKLAEEIIKKIEKKYNLNIPYGEIGFIAVHIHSARNNGKVANSIKYSYIVNTAVEIIEDYFNIEINRKSLDYARFATHLKFAVKRMKDNKIIKNDLLDIIIEKYSQSYYVAVEIAAMIVEELELDVASDEIGYIAIHIERLRASSN</sequence>
<dbReference type="SUPFAM" id="SSF63520">
    <property type="entry name" value="PTS-regulatory domain, PRD"/>
    <property type="match status" value="2"/>
</dbReference>
<dbReference type="InterPro" id="IPR036650">
    <property type="entry name" value="CAT_RNA-bd_dom_sf"/>
</dbReference>
<dbReference type="Pfam" id="PF00874">
    <property type="entry name" value="PRD"/>
    <property type="match status" value="2"/>
</dbReference>
<name>A0A6I1MWE3_9CLOT</name>
<dbReference type="PROSITE" id="PS51372">
    <property type="entry name" value="PRD_2"/>
    <property type="match status" value="2"/>
</dbReference>
<dbReference type="InterPro" id="IPR050661">
    <property type="entry name" value="BglG_antiterminators"/>
</dbReference>
<accession>A0A6I1MWE3</accession>
<organism evidence="3 4">
    <name type="scientific">Clostridium tarantellae</name>
    <dbReference type="NCBI Taxonomy" id="39493"/>
    <lineage>
        <taxon>Bacteria</taxon>
        <taxon>Bacillati</taxon>
        <taxon>Bacillota</taxon>
        <taxon>Clostridia</taxon>
        <taxon>Eubacteriales</taxon>
        <taxon>Clostridiaceae</taxon>
        <taxon>Clostridium</taxon>
    </lineage>
</organism>
<keyword evidence="1" id="KW-0677">Repeat</keyword>
<dbReference type="PANTHER" id="PTHR30185:SF16">
    <property type="entry name" value="PROTEIN GLCT"/>
    <property type="match status" value="1"/>
</dbReference>
<dbReference type="SUPFAM" id="SSF50151">
    <property type="entry name" value="SacY-like RNA-binding domain"/>
    <property type="match status" value="1"/>
</dbReference>
<reference evidence="3 4" key="1">
    <citation type="submission" date="2019-10" db="EMBL/GenBank/DDBJ databases">
        <title>The Genome Sequence of Clostridium tarantellae Isolated from Fish Brain.</title>
        <authorList>
            <person name="Bano L."/>
            <person name="Kiel M."/>
            <person name="Sales G."/>
            <person name="Doxey A.C."/>
            <person name="Mansfield M.J."/>
            <person name="Schiavone M."/>
            <person name="Rossetto O."/>
            <person name="Pirazzini M."/>
            <person name="Dobrindt U."/>
            <person name="Montecucco C."/>
        </authorList>
    </citation>
    <scope>NUCLEOTIDE SEQUENCE [LARGE SCALE GENOMIC DNA]</scope>
    <source>
        <strain evidence="3 4">DSM 3997</strain>
    </source>
</reference>
<dbReference type="InterPro" id="IPR036634">
    <property type="entry name" value="PRD_sf"/>
</dbReference>
<feature type="domain" description="PRD" evidence="2">
    <location>
        <begin position="73"/>
        <end position="178"/>
    </location>
</feature>
<gene>
    <name evidence="3" type="ORF">GBZ86_12090</name>
</gene>
<dbReference type="InterPro" id="IPR011608">
    <property type="entry name" value="PRD"/>
</dbReference>
<dbReference type="SMART" id="SM01061">
    <property type="entry name" value="CAT_RBD"/>
    <property type="match status" value="1"/>
</dbReference>
<dbReference type="Gene3D" id="2.30.24.10">
    <property type="entry name" value="CAT RNA-binding domain"/>
    <property type="match status" value="1"/>
</dbReference>
<comment type="caution">
    <text evidence="3">The sequence shown here is derived from an EMBL/GenBank/DDBJ whole genome shotgun (WGS) entry which is preliminary data.</text>
</comment>
<dbReference type="AlphaFoldDB" id="A0A6I1MWE3"/>
<evidence type="ECO:0000259" key="2">
    <source>
        <dbReference type="PROSITE" id="PS51372"/>
    </source>
</evidence>
<protein>
    <submittedName>
        <fullName evidence="3">PRD domain-containing protein</fullName>
    </submittedName>
</protein>
<dbReference type="EMBL" id="WHJC01000229">
    <property type="protein sequence ID" value="MPQ44489.1"/>
    <property type="molecule type" value="Genomic_DNA"/>
</dbReference>
<keyword evidence="4" id="KW-1185">Reference proteome</keyword>